<evidence type="ECO:0000313" key="2">
    <source>
        <dbReference type="Proteomes" id="UP000323732"/>
    </source>
</evidence>
<proteinExistence type="predicted"/>
<dbReference type="RefSeq" id="WP_148949856.1">
    <property type="nucleotide sequence ID" value="NZ_VTES01000003.1"/>
</dbReference>
<gene>
    <name evidence="1" type="ORF">FZD47_10800</name>
</gene>
<protein>
    <submittedName>
        <fullName evidence="1">Uncharacterized protein</fullName>
    </submittedName>
</protein>
<reference evidence="1 2" key="1">
    <citation type="submission" date="2019-08" db="EMBL/GenBank/DDBJ databases">
        <title>Bacillus genomes from the desert of Cuatro Cienegas, Coahuila.</title>
        <authorList>
            <person name="Olmedo-Alvarez G."/>
        </authorList>
    </citation>
    <scope>NUCLEOTIDE SEQUENCE [LARGE SCALE GENOMIC DNA]</scope>
    <source>
        <strain evidence="1 2">CH37_1T</strain>
    </source>
</reference>
<name>A0A5D4SPE4_9BACI</name>
<accession>A0A5D4SPE4</accession>
<dbReference type="AlphaFoldDB" id="A0A5D4SPE4"/>
<organism evidence="1 2">
    <name type="scientific">Bacillus infantis</name>
    <dbReference type="NCBI Taxonomy" id="324767"/>
    <lineage>
        <taxon>Bacteria</taxon>
        <taxon>Bacillati</taxon>
        <taxon>Bacillota</taxon>
        <taxon>Bacilli</taxon>
        <taxon>Bacillales</taxon>
        <taxon>Bacillaceae</taxon>
        <taxon>Bacillus</taxon>
    </lineage>
</organism>
<evidence type="ECO:0000313" key="1">
    <source>
        <dbReference type="EMBL" id="TYS63982.1"/>
    </source>
</evidence>
<sequence>MEKKQKYMLYLHKIDTKEIKLDSEPCFFDALQLLKPYQPNCYGQTPLAKSTSGQSCRNSEIQLHLHNNEKLADQPAFIYEESRSSSSLSFCMPNRTMQTKVAFAIQMPDSLVKKKEKSPLPSLAEYKRQKRTL</sequence>
<dbReference type="Proteomes" id="UP000323732">
    <property type="component" value="Unassembled WGS sequence"/>
</dbReference>
<dbReference type="EMBL" id="VTES01000003">
    <property type="protein sequence ID" value="TYS63982.1"/>
    <property type="molecule type" value="Genomic_DNA"/>
</dbReference>
<comment type="caution">
    <text evidence="1">The sequence shown here is derived from an EMBL/GenBank/DDBJ whole genome shotgun (WGS) entry which is preliminary data.</text>
</comment>